<organism evidence="2 3">
    <name type="scientific">Strongyloides venezuelensis</name>
    <name type="common">Threadworm</name>
    <dbReference type="NCBI Taxonomy" id="75913"/>
    <lineage>
        <taxon>Eukaryota</taxon>
        <taxon>Metazoa</taxon>
        <taxon>Ecdysozoa</taxon>
        <taxon>Nematoda</taxon>
        <taxon>Chromadorea</taxon>
        <taxon>Rhabditida</taxon>
        <taxon>Tylenchina</taxon>
        <taxon>Panagrolaimomorpha</taxon>
        <taxon>Strongyloidoidea</taxon>
        <taxon>Strongyloididae</taxon>
        <taxon>Strongyloides</taxon>
    </lineage>
</organism>
<reference evidence="3" key="2">
    <citation type="submission" date="2015-08" db="UniProtKB">
        <authorList>
            <consortium name="WormBaseParasite"/>
        </authorList>
    </citation>
    <scope>IDENTIFICATION</scope>
</reference>
<keyword evidence="1" id="KW-1133">Transmembrane helix</keyword>
<evidence type="ECO:0000256" key="1">
    <source>
        <dbReference type="SAM" id="Phobius"/>
    </source>
</evidence>
<sequence>MNCVYCSLLKFEDSDNKYLIFLSLIIRAKQKNVRLRKLNNDDDTYLFLQIVVFVVNVHKRFLIILFIHL</sequence>
<reference evidence="2" key="1">
    <citation type="submission" date="2014-07" db="EMBL/GenBank/DDBJ databases">
        <authorList>
            <person name="Martin A.A"/>
            <person name="De Silva N."/>
        </authorList>
    </citation>
    <scope>NUCLEOTIDE SEQUENCE</scope>
</reference>
<dbReference type="AlphaFoldDB" id="A0A0K0F602"/>
<protein>
    <submittedName>
        <fullName evidence="3">Uncharacterized protein</fullName>
    </submittedName>
</protein>
<proteinExistence type="predicted"/>
<evidence type="ECO:0000313" key="3">
    <source>
        <dbReference type="WBParaSite" id="SVE_0424500.1"/>
    </source>
</evidence>
<dbReference type="WBParaSite" id="SVE_0424500.1">
    <property type="protein sequence ID" value="SVE_0424500.1"/>
    <property type="gene ID" value="SVE_0424500"/>
</dbReference>
<keyword evidence="2" id="KW-1185">Reference proteome</keyword>
<accession>A0A0K0F602</accession>
<evidence type="ECO:0000313" key="2">
    <source>
        <dbReference type="Proteomes" id="UP000035680"/>
    </source>
</evidence>
<keyword evidence="1" id="KW-0812">Transmembrane</keyword>
<feature type="transmembrane region" description="Helical" evidence="1">
    <location>
        <begin position="45"/>
        <end position="67"/>
    </location>
</feature>
<dbReference type="Proteomes" id="UP000035680">
    <property type="component" value="Unassembled WGS sequence"/>
</dbReference>
<keyword evidence="1" id="KW-0472">Membrane</keyword>
<name>A0A0K0F602_STRVS</name>